<dbReference type="Proteomes" id="UP001465976">
    <property type="component" value="Unassembled WGS sequence"/>
</dbReference>
<evidence type="ECO:0000313" key="3">
    <source>
        <dbReference type="EMBL" id="KAL0570831.1"/>
    </source>
</evidence>
<evidence type="ECO:0000313" key="4">
    <source>
        <dbReference type="Proteomes" id="UP001465976"/>
    </source>
</evidence>
<keyword evidence="4" id="KW-1185">Reference proteome</keyword>
<accession>A0ABR3F6I9</accession>
<keyword evidence="2" id="KW-0472">Membrane</keyword>
<keyword evidence="2" id="KW-0812">Transmembrane</keyword>
<dbReference type="EMBL" id="JBAHYK010000867">
    <property type="protein sequence ID" value="KAL0570831.1"/>
    <property type="molecule type" value="Genomic_DNA"/>
</dbReference>
<evidence type="ECO:0000256" key="1">
    <source>
        <dbReference type="SAM" id="MobiDB-lite"/>
    </source>
</evidence>
<feature type="compositionally biased region" description="Polar residues" evidence="1">
    <location>
        <begin position="234"/>
        <end position="248"/>
    </location>
</feature>
<feature type="region of interest" description="Disordered" evidence="1">
    <location>
        <begin position="212"/>
        <end position="248"/>
    </location>
</feature>
<evidence type="ECO:0000256" key="2">
    <source>
        <dbReference type="SAM" id="Phobius"/>
    </source>
</evidence>
<reference evidence="3 4" key="1">
    <citation type="submission" date="2024-02" db="EMBL/GenBank/DDBJ databases">
        <title>A draft genome for the cacao thread blight pathogen Marasmius crinis-equi.</title>
        <authorList>
            <person name="Cohen S.P."/>
            <person name="Baruah I.K."/>
            <person name="Amoako-Attah I."/>
            <person name="Bukari Y."/>
            <person name="Meinhardt L.W."/>
            <person name="Bailey B.A."/>
        </authorList>
    </citation>
    <scope>NUCLEOTIDE SEQUENCE [LARGE SCALE GENOMIC DNA]</scope>
    <source>
        <strain evidence="3 4">GH-76</strain>
    </source>
</reference>
<proteinExistence type="predicted"/>
<protein>
    <submittedName>
        <fullName evidence="3">Uncharacterized protein</fullName>
    </submittedName>
</protein>
<comment type="caution">
    <text evidence="3">The sequence shown here is derived from an EMBL/GenBank/DDBJ whole genome shotgun (WGS) entry which is preliminary data.</text>
</comment>
<name>A0ABR3F6I9_9AGAR</name>
<organism evidence="3 4">
    <name type="scientific">Marasmius crinis-equi</name>
    <dbReference type="NCBI Taxonomy" id="585013"/>
    <lineage>
        <taxon>Eukaryota</taxon>
        <taxon>Fungi</taxon>
        <taxon>Dikarya</taxon>
        <taxon>Basidiomycota</taxon>
        <taxon>Agaricomycotina</taxon>
        <taxon>Agaricomycetes</taxon>
        <taxon>Agaricomycetidae</taxon>
        <taxon>Agaricales</taxon>
        <taxon>Marasmiineae</taxon>
        <taxon>Marasmiaceae</taxon>
        <taxon>Marasmius</taxon>
    </lineage>
</organism>
<gene>
    <name evidence="3" type="ORF">V5O48_011127</name>
</gene>
<feature type="transmembrane region" description="Helical" evidence="2">
    <location>
        <begin position="42"/>
        <end position="67"/>
    </location>
</feature>
<sequence>MAYYNHRNHHFSLFRNMLQTYPDYIQNSILLFEGLWDTVGELLAVGNLIIFMLLILLGMFFGMLKLCSWVRWLASRRVRLVESSSIPAVECNNSQVLETTRTEHNVTPNKPPAIVTTVIETRVPSTPSSGGLVRVLSPSFEIAIKIPPQAVEVSEAAESPADSGTPVQSVTTTFLSAQGKVVDGRSTATGFGNDAGGRTSLSPVALAGASHENDGRLDVSTSVSVASASRSDTPNASTSASTNANQCPSGTDLNEHLRQFFNQLMLNGTRRNESVFKEGCPGRDREIGIETAIDHKIGELRARREAEKDVVNNKKFKTAACYEKPATSHYDIKVSTI</sequence>
<keyword evidence="2" id="KW-1133">Transmembrane helix</keyword>
<feature type="compositionally biased region" description="Low complexity" evidence="1">
    <location>
        <begin position="218"/>
        <end position="233"/>
    </location>
</feature>